<keyword evidence="2" id="KW-1185">Reference proteome</keyword>
<dbReference type="Gene3D" id="3.30.420.10">
    <property type="entry name" value="Ribonuclease H-like superfamily/Ribonuclease H"/>
    <property type="match status" value="1"/>
</dbReference>
<dbReference type="PANTHER" id="PTHR46060">
    <property type="entry name" value="MARINER MOS1 TRANSPOSASE-LIKE PROTEIN"/>
    <property type="match status" value="1"/>
</dbReference>
<dbReference type="InterPro" id="IPR001888">
    <property type="entry name" value="Transposase_1"/>
</dbReference>
<dbReference type="EMBL" id="BGPR01000003">
    <property type="protein sequence ID" value="GBL73280.1"/>
    <property type="molecule type" value="Genomic_DNA"/>
</dbReference>
<dbReference type="AlphaFoldDB" id="A0A4Y2A0U1"/>
<dbReference type="GO" id="GO:0003676">
    <property type="term" value="F:nucleic acid binding"/>
    <property type="evidence" value="ECO:0007669"/>
    <property type="project" value="InterPro"/>
</dbReference>
<protein>
    <submittedName>
        <fullName evidence="1">Mariner Mos1 transposase</fullName>
    </submittedName>
</protein>
<dbReference type="InterPro" id="IPR052709">
    <property type="entry name" value="Transposase-MT_Hybrid"/>
</dbReference>
<dbReference type="InterPro" id="IPR036397">
    <property type="entry name" value="RNaseH_sf"/>
</dbReference>
<sequence length="111" mass="12754">MTNGHTAITLSLENRRVSMHASTSSAKPNIYGSKLLLCICWDHLGVVYYELLKPNGTITGYRYQLQLIRLSRALREKGPLYEQEHDKVILQHDNARSHDSKQVKTFLETLK</sequence>
<dbReference type="Pfam" id="PF01359">
    <property type="entry name" value="Transposase_1"/>
    <property type="match status" value="1"/>
</dbReference>
<reference evidence="1 2" key="1">
    <citation type="journal article" date="2019" name="Sci. Rep.">
        <title>Orb-weaving spider Araneus ventricosus genome elucidates the spidroin gene catalogue.</title>
        <authorList>
            <person name="Kono N."/>
            <person name="Nakamura H."/>
            <person name="Ohtoshi R."/>
            <person name="Moran D.A.P."/>
            <person name="Shinohara A."/>
            <person name="Yoshida Y."/>
            <person name="Fujiwara M."/>
            <person name="Mori M."/>
            <person name="Tomita M."/>
            <person name="Arakawa K."/>
        </authorList>
    </citation>
    <scope>NUCLEOTIDE SEQUENCE [LARGE SCALE GENOMIC DNA]</scope>
</reference>
<accession>A0A4Y2A0U1</accession>
<evidence type="ECO:0000313" key="1">
    <source>
        <dbReference type="EMBL" id="GBL73280.1"/>
    </source>
</evidence>
<evidence type="ECO:0000313" key="2">
    <source>
        <dbReference type="Proteomes" id="UP000499080"/>
    </source>
</evidence>
<comment type="caution">
    <text evidence="1">The sequence shown here is derived from an EMBL/GenBank/DDBJ whole genome shotgun (WGS) entry which is preliminary data.</text>
</comment>
<gene>
    <name evidence="1" type="primary">marinerT_74</name>
    <name evidence="1" type="ORF">AVEN_159322_1</name>
</gene>
<name>A0A4Y2A0U1_ARAVE</name>
<dbReference type="PANTHER" id="PTHR46060:SF1">
    <property type="entry name" value="MARINER MOS1 TRANSPOSASE-LIKE PROTEIN"/>
    <property type="match status" value="1"/>
</dbReference>
<dbReference type="Proteomes" id="UP000499080">
    <property type="component" value="Unassembled WGS sequence"/>
</dbReference>
<organism evidence="1 2">
    <name type="scientific">Araneus ventricosus</name>
    <name type="common">Orbweaver spider</name>
    <name type="synonym">Epeira ventricosa</name>
    <dbReference type="NCBI Taxonomy" id="182803"/>
    <lineage>
        <taxon>Eukaryota</taxon>
        <taxon>Metazoa</taxon>
        <taxon>Ecdysozoa</taxon>
        <taxon>Arthropoda</taxon>
        <taxon>Chelicerata</taxon>
        <taxon>Arachnida</taxon>
        <taxon>Araneae</taxon>
        <taxon>Araneomorphae</taxon>
        <taxon>Entelegynae</taxon>
        <taxon>Araneoidea</taxon>
        <taxon>Araneidae</taxon>
        <taxon>Araneus</taxon>
    </lineage>
</organism>
<dbReference type="OrthoDB" id="8028980at2759"/>
<proteinExistence type="predicted"/>